<dbReference type="EMBL" id="SSTG01000295">
    <property type="protein sequence ID" value="THG36989.1"/>
    <property type="molecule type" value="Genomic_DNA"/>
</dbReference>
<organism evidence="1 2">
    <name type="scientific">Muribaculum caecicola</name>
    <dbReference type="NCBI Taxonomy" id="3038144"/>
    <lineage>
        <taxon>Bacteria</taxon>
        <taxon>Pseudomonadati</taxon>
        <taxon>Bacteroidota</taxon>
        <taxon>Bacteroidia</taxon>
        <taxon>Bacteroidales</taxon>
        <taxon>Muribaculaceae</taxon>
        <taxon>Muribaculum</taxon>
    </lineage>
</organism>
<feature type="non-terminal residue" evidence="1">
    <location>
        <position position="227"/>
    </location>
</feature>
<feature type="non-terminal residue" evidence="1">
    <location>
        <position position="1"/>
    </location>
</feature>
<evidence type="ECO:0000313" key="2">
    <source>
        <dbReference type="Proteomes" id="UP000305401"/>
    </source>
</evidence>
<keyword evidence="2" id="KW-1185">Reference proteome</keyword>
<proteinExistence type="predicted"/>
<dbReference type="Proteomes" id="UP000305401">
    <property type="component" value="Unassembled WGS sequence"/>
</dbReference>
<reference evidence="1" key="1">
    <citation type="submission" date="2019-04" db="EMBL/GenBank/DDBJ databases">
        <title>Microbes associate with the intestines of laboratory mice.</title>
        <authorList>
            <person name="Navarre W."/>
            <person name="Wong E."/>
            <person name="Huang K.C."/>
            <person name="Tropini C."/>
            <person name="Ng K."/>
            <person name="Yu B."/>
        </authorList>
    </citation>
    <scope>NUCLEOTIDE SEQUENCE</scope>
    <source>
        <strain evidence="1">NM86_A22</strain>
    </source>
</reference>
<protein>
    <submittedName>
        <fullName evidence="1">IS21 family transposase</fullName>
    </submittedName>
</protein>
<comment type="caution">
    <text evidence="1">The sequence shown here is derived from an EMBL/GenBank/DDBJ whole genome shotgun (WGS) entry which is preliminary data.</text>
</comment>
<evidence type="ECO:0000313" key="1">
    <source>
        <dbReference type="EMBL" id="THG36989.1"/>
    </source>
</evidence>
<gene>
    <name evidence="1" type="ORF">E5990_11465</name>
</gene>
<name>A0AC61S2C0_9BACT</name>
<sequence length="227" mass="25804">FCNPRSGWEKGKVERSVEYIRRRAFSFEVRFDSLDAAQTHLAAVCDRLNTEASNMSAEEKRLRIQADLAALRPLDHGDIGCFEQRLYRVGKYSTITVDGVHYSVPDRLVGSQVAVKLYSERIVVLYGRDKVANHARSRRSGDWVIDLMHYLGTFLRKPAALGRSVALQQVHPSVAALYREHFRDCPRSFMELLVFTRDNSLAYTDIIRAAASLSARGLQRLSSEQIQ</sequence>
<accession>A0AC61S2C0</accession>